<feature type="binding site" evidence="4">
    <location>
        <position position="181"/>
    </location>
    <ligand>
        <name>Mg(2+)</name>
        <dbReference type="ChEBI" id="CHEBI:18420"/>
    </ligand>
</feature>
<evidence type="ECO:0000256" key="2">
    <source>
        <dbReference type="ARBA" id="ARBA00023134"/>
    </source>
</evidence>
<keyword evidence="4" id="KW-0479">Metal-binding</keyword>
<reference evidence="6" key="3">
    <citation type="submission" date="2025-09" db="UniProtKB">
        <authorList>
            <consortium name="Ensembl"/>
        </authorList>
    </citation>
    <scope>IDENTIFICATION</scope>
</reference>
<keyword evidence="5" id="KW-0812">Transmembrane</keyword>
<dbReference type="PRINTS" id="PR00328">
    <property type="entry name" value="SAR1GTPBP"/>
</dbReference>
<dbReference type="SUPFAM" id="SSF52540">
    <property type="entry name" value="P-loop containing nucleoside triphosphate hydrolases"/>
    <property type="match status" value="1"/>
</dbReference>
<feature type="binding site" evidence="3">
    <location>
        <position position="203"/>
    </location>
    <ligand>
        <name>GTP</name>
        <dbReference type="ChEBI" id="CHEBI:37565"/>
    </ligand>
</feature>
<accession>H2YBV5</accession>
<keyword evidence="4" id="KW-0460">Magnesium</keyword>
<dbReference type="Gene3D" id="3.40.50.300">
    <property type="entry name" value="P-loop containing nucleotide triphosphate hydrolases"/>
    <property type="match status" value="1"/>
</dbReference>
<evidence type="ECO:0000313" key="7">
    <source>
        <dbReference type="Proteomes" id="UP000007875"/>
    </source>
</evidence>
<dbReference type="InterPro" id="IPR053254">
    <property type="entry name" value="Arf-like_GTPase"/>
</dbReference>
<sequence length="247" mass="26764">MRLPKFKSPTTAVVIGLGVSGIVIGGVGYYIFKHHQSIVDDTDEGIGDEDSIVSEDEVERSVPLQRLASYLPENVISSDTSVTSTANHITPSDLAVTSIPSVTESNTPMTSLDMHITSSALSDLQDFDDNFNATETELLETPVQSKPLVPAKVLVLGLEGCGKSYLLNILAKTPNTGYTPTIGFNVVQIETDGYMLNVMEVGGGAKTRKYWSEFTSDMDLLIYMVDAGQLARFKPAKLELVQLLQQT</sequence>
<dbReference type="eggNOG" id="KOG0074">
    <property type="taxonomic scope" value="Eukaryota"/>
</dbReference>
<organism evidence="6 7">
    <name type="scientific">Ciona savignyi</name>
    <name type="common">Pacific transparent sea squirt</name>
    <dbReference type="NCBI Taxonomy" id="51511"/>
    <lineage>
        <taxon>Eukaryota</taxon>
        <taxon>Metazoa</taxon>
        <taxon>Chordata</taxon>
        <taxon>Tunicata</taxon>
        <taxon>Ascidiacea</taxon>
        <taxon>Phlebobranchia</taxon>
        <taxon>Cionidae</taxon>
        <taxon>Ciona</taxon>
    </lineage>
</organism>
<dbReference type="InParanoid" id="H2YBV5"/>
<dbReference type="GO" id="GO:0005525">
    <property type="term" value="F:GTP binding"/>
    <property type="evidence" value="ECO:0007669"/>
    <property type="project" value="UniProtKB-KW"/>
</dbReference>
<keyword evidence="5" id="KW-1133">Transmembrane helix</keyword>
<evidence type="ECO:0000256" key="3">
    <source>
        <dbReference type="PIRSR" id="PIRSR606689-1"/>
    </source>
</evidence>
<proteinExistence type="predicted"/>
<dbReference type="Ensembl" id="ENSCSAVT00000002847.1">
    <property type="protein sequence ID" value="ENSCSAVP00000002803.1"/>
    <property type="gene ID" value="ENSCSAVG00000001665.1"/>
</dbReference>
<dbReference type="GeneTree" id="ENSGT00940000172898"/>
<dbReference type="GO" id="GO:0046872">
    <property type="term" value="F:metal ion binding"/>
    <property type="evidence" value="ECO:0007669"/>
    <property type="project" value="UniProtKB-KW"/>
</dbReference>
<keyword evidence="1 3" id="KW-0547">Nucleotide-binding</keyword>
<dbReference type="Proteomes" id="UP000007875">
    <property type="component" value="Unassembled WGS sequence"/>
</dbReference>
<evidence type="ECO:0000256" key="4">
    <source>
        <dbReference type="PIRSR" id="PIRSR606689-2"/>
    </source>
</evidence>
<protein>
    <submittedName>
        <fullName evidence="6">Uncharacterized protein</fullName>
    </submittedName>
</protein>
<dbReference type="InterPro" id="IPR027417">
    <property type="entry name" value="P-loop_NTPase"/>
</dbReference>
<keyword evidence="5" id="KW-0472">Membrane</keyword>
<keyword evidence="2 3" id="KW-0342">GTP-binding</keyword>
<dbReference type="GO" id="GO:0003924">
    <property type="term" value="F:GTPase activity"/>
    <property type="evidence" value="ECO:0007669"/>
    <property type="project" value="InterPro"/>
</dbReference>
<dbReference type="STRING" id="51511.ENSCSAVP00000002803"/>
<name>H2YBV5_CIOSA</name>
<dbReference type="PANTHER" id="PTHR46724:SF1">
    <property type="entry name" value="ADP RIBOSYLATION FACTOR LIKE GTPASE 10"/>
    <property type="match status" value="1"/>
</dbReference>
<feature type="transmembrane region" description="Helical" evidence="5">
    <location>
        <begin position="12"/>
        <end position="32"/>
    </location>
</feature>
<dbReference type="Pfam" id="PF00025">
    <property type="entry name" value="Arf"/>
    <property type="match status" value="1"/>
</dbReference>
<reference evidence="6" key="2">
    <citation type="submission" date="2025-08" db="UniProtKB">
        <authorList>
            <consortium name="Ensembl"/>
        </authorList>
    </citation>
    <scope>IDENTIFICATION</scope>
</reference>
<dbReference type="InterPro" id="IPR006689">
    <property type="entry name" value="Small_GTPase_ARF/SAR"/>
</dbReference>
<evidence type="ECO:0000313" key="6">
    <source>
        <dbReference type="Ensembl" id="ENSCSAVP00000002803.1"/>
    </source>
</evidence>
<dbReference type="HOGENOM" id="CLU_1126688_0_0_1"/>
<evidence type="ECO:0000256" key="5">
    <source>
        <dbReference type="SAM" id="Phobius"/>
    </source>
</evidence>
<evidence type="ECO:0000256" key="1">
    <source>
        <dbReference type="ARBA" id="ARBA00022741"/>
    </source>
</evidence>
<dbReference type="PANTHER" id="PTHR46724">
    <property type="entry name" value="ADP-RIBOSYLATION FACTOR-LIKE PROTEIN 9-RELATED"/>
    <property type="match status" value="1"/>
</dbReference>
<keyword evidence="7" id="KW-1185">Reference proteome</keyword>
<dbReference type="AlphaFoldDB" id="H2YBV5"/>
<feature type="binding site" evidence="3">
    <location>
        <begin position="157"/>
        <end position="164"/>
    </location>
    <ligand>
        <name>GTP</name>
        <dbReference type="ChEBI" id="CHEBI:37565"/>
    </ligand>
</feature>
<feature type="binding site" evidence="4">
    <location>
        <position position="164"/>
    </location>
    <ligand>
        <name>Mg(2+)</name>
        <dbReference type="ChEBI" id="CHEBI:18420"/>
    </ligand>
</feature>
<reference evidence="7" key="1">
    <citation type="submission" date="2003-08" db="EMBL/GenBank/DDBJ databases">
        <authorList>
            <person name="Birren B."/>
            <person name="Nusbaum C."/>
            <person name="Abebe A."/>
            <person name="Abouelleil A."/>
            <person name="Adekoya E."/>
            <person name="Ait-zahra M."/>
            <person name="Allen N."/>
            <person name="Allen T."/>
            <person name="An P."/>
            <person name="Anderson M."/>
            <person name="Anderson S."/>
            <person name="Arachchi H."/>
            <person name="Armbruster J."/>
            <person name="Bachantsang P."/>
            <person name="Baldwin J."/>
            <person name="Barry A."/>
            <person name="Bayul T."/>
            <person name="Blitshsteyn B."/>
            <person name="Bloom T."/>
            <person name="Blye J."/>
            <person name="Boguslavskiy L."/>
            <person name="Borowsky M."/>
            <person name="Boukhgalter B."/>
            <person name="Brunache A."/>
            <person name="Butler J."/>
            <person name="Calixte N."/>
            <person name="Calvo S."/>
            <person name="Camarata J."/>
            <person name="Campo K."/>
            <person name="Chang J."/>
            <person name="Cheshatsang Y."/>
            <person name="Citroen M."/>
            <person name="Collymore A."/>
            <person name="Considine T."/>
            <person name="Cook A."/>
            <person name="Cooke P."/>
            <person name="Corum B."/>
            <person name="Cuomo C."/>
            <person name="David R."/>
            <person name="Dawoe T."/>
            <person name="Degray S."/>
            <person name="Dodge S."/>
            <person name="Dooley K."/>
            <person name="Dorje P."/>
            <person name="Dorjee K."/>
            <person name="Dorris L."/>
            <person name="Duffey N."/>
            <person name="Dupes A."/>
            <person name="Elkins T."/>
            <person name="Engels R."/>
            <person name="Erickson J."/>
            <person name="Farina A."/>
            <person name="Faro S."/>
            <person name="Ferreira P."/>
            <person name="Fischer H."/>
            <person name="Fitzgerald M."/>
            <person name="Foley K."/>
            <person name="Gage D."/>
            <person name="Galagan J."/>
            <person name="Gearin G."/>
            <person name="Gnerre S."/>
            <person name="Gnirke A."/>
            <person name="Goyette A."/>
            <person name="Graham J."/>
            <person name="Grandbois E."/>
            <person name="Gyaltsen K."/>
            <person name="Hafez N."/>
            <person name="Hagopian D."/>
            <person name="Hagos B."/>
            <person name="Hall J."/>
            <person name="Hatcher B."/>
            <person name="Heller A."/>
            <person name="Higgins H."/>
            <person name="Honan T."/>
            <person name="Horn A."/>
            <person name="Houde N."/>
            <person name="Hughes L."/>
            <person name="Hulme W."/>
            <person name="Husby E."/>
            <person name="Iliev I."/>
            <person name="Jaffe D."/>
            <person name="Jones C."/>
            <person name="Kamal M."/>
            <person name="Kamat A."/>
            <person name="Kamvysselis M."/>
            <person name="Karlsson E."/>
            <person name="Kells C."/>
            <person name="Kieu A."/>
            <person name="Kisner P."/>
            <person name="Kodira C."/>
            <person name="Kulbokas E."/>
            <person name="Labutti K."/>
            <person name="Lama D."/>
            <person name="Landers T."/>
            <person name="Leger J."/>
            <person name="Levine S."/>
            <person name="Lewis D."/>
            <person name="Lewis T."/>
            <person name="Lindblad-toh K."/>
            <person name="Liu X."/>
            <person name="Lokyitsang T."/>
            <person name="Lokyitsang Y."/>
            <person name="Lucien O."/>
            <person name="Lui A."/>
            <person name="Ma L.J."/>
            <person name="Mabbitt R."/>
            <person name="Macdonald J."/>
            <person name="Maclean C."/>
            <person name="Major J."/>
            <person name="Manning J."/>
            <person name="Marabella R."/>
            <person name="Maru K."/>
            <person name="Matthews C."/>
            <person name="Mauceli E."/>
            <person name="Mccarthy M."/>
            <person name="Mcdonough S."/>
            <person name="Mcghee T."/>
            <person name="Meldrim J."/>
            <person name="Meneus L."/>
            <person name="Mesirov J."/>
            <person name="Mihalev A."/>
            <person name="Mihova T."/>
            <person name="Mikkelsen T."/>
            <person name="Mlenga V."/>
            <person name="Moru K."/>
            <person name="Mozes J."/>
            <person name="Mulrain L."/>
            <person name="Munson G."/>
            <person name="Naylor J."/>
            <person name="Newes C."/>
            <person name="Nguyen C."/>
            <person name="Nguyen N."/>
            <person name="Nguyen T."/>
            <person name="Nicol R."/>
            <person name="Nielsen C."/>
            <person name="Nizzari M."/>
            <person name="Norbu C."/>
            <person name="Norbu N."/>
            <person name="O'donnell P."/>
            <person name="Okoawo O."/>
            <person name="O'leary S."/>
            <person name="Omotosho B."/>
            <person name="O'neill K."/>
            <person name="Osman S."/>
            <person name="Parker S."/>
            <person name="Perrin D."/>
            <person name="Phunkhang P."/>
            <person name="Piqani B."/>
            <person name="Purcell S."/>
            <person name="Rachupka T."/>
            <person name="Ramasamy U."/>
            <person name="Rameau R."/>
            <person name="Ray V."/>
            <person name="Raymond C."/>
            <person name="Retta R."/>
            <person name="Richardson S."/>
            <person name="Rise C."/>
            <person name="Rodriguez J."/>
            <person name="Rogers J."/>
            <person name="Rogov P."/>
            <person name="Rutman M."/>
            <person name="Schupbach R."/>
            <person name="Seaman C."/>
            <person name="Settipalli S."/>
            <person name="Sharpe T."/>
            <person name="Sheridan J."/>
            <person name="Sherpa N."/>
            <person name="Shi J."/>
            <person name="Smirnov S."/>
            <person name="Smith C."/>
            <person name="Sougnez C."/>
            <person name="Spencer B."/>
            <person name="Stalker J."/>
            <person name="Stange-thomann N."/>
            <person name="Stavropoulos S."/>
            <person name="Stetson K."/>
            <person name="Stone C."/>
            <person name="Stone S."/>
            <person name="Stubbs M."/>
            <person name="Talamas J."/>
            <person name="Tchuinga P."/>
            <person name="Tenzing P."/>
            <person name="Tesfaye S."/>
            <person name="Theodore J."/>
            <person name="Thoulutsang Y."/>
            <person name="Topham K."/>
            <person name="Towey S."/>
            <person name="Tsamla T."/>
            <person name="Tsomo N."/>
            <person name="Vallee D."/>
            <person name="Vassiliev H."/>
            <person name="Venkataraman V."/>
            <person name="Vinson J."/>
            <person name="Vo A."/>
            <person name="Wade C."/>
            <person name="Wang S."/>
            <person name="Wangchuk T."/>
            <person name="Wangdi T."/>
            <person name="Whittaker C."/>
            <person name="Wilkinson J."/>
            <person name="Wu Y."/>
            <person name="Wyman D."/>
            <person name="Yadav S."/>
            <person name="Yang S."/>
            <person name="Yang X."/>
            <person name="Yeager S."/>
            <person name="Yee E."/>
            <person name="Young G."/>
            <person name="Zainoun J."/>
            <person name="Zembeck L."/>
            <person name="Zimmer A."/>
            <person name="Zody M."/>
            <person name="Lander E."/>
        </authorList>
    </citation>
    <scope>NUCLEOTIDE SEQUENCE [LARGE SCALE GENOMIC DNA]</scope>
</reference>